<dbReference type="InterPro" id="IPR006047">
    <property type="entry name" value="GH13_cat_dom"/>
</dbReference>
<dbReference type="FunFam" id="2.60.40.1180:FF:000007">
    <property type="entry name" value="Sucrose isomerase"/>
    <property type="match status" value="1"/>
</dbReference>
<keyword evidence="6" id="KW-1185">Reference proteome</keyword>
<comment type="caution">
    <text evidence="5">The sequence shown here is derived from an EMBL/GenBank/DDBJ whole genome shotgun (WGS) entry which is preliminary data.</text>
</comment>
<dbReference type="GO" id="GO:0033934">
    <property type="term" value="F:glucan 1,4-alpha-maltotriohydrolase activity"/>
    <property type="evidence" value="ECO:0007669"/>
    <property type="project" value="TreeGrafter"/>
</dbReference>
<dbReference type="GO" id="GO:0005987">
    <property type="term" value="P:sucrose catabolic process"/>
    <property type="evidence" value="ECO:0007669"/>
    <property type="project" value="TreeGrafter"/>
</dbReference>
<reference evidence="5" key="1">
    <citation type="submission" date="2023-04" db="EMBL/GenBank/DDBJ databases">
        <title>Ambrosiozyma monospora NBRC 1965.</title>
        <authorList>
            <person name="Ichikawa N."/>
            <person name="Sato H."/>
            <person name="Tonouchi N."/>
        </authorList>
    </citation>
    <scope>NUCLEOTIDE SEQUENCE</scope>
    <source>
        <strain evidence="5">NBRC 1965</strain>
    </source>
</reference>
<dbReference type="GO" id="GO:0000025">
    <property type="term" value="P:maltose catabolic process"/>
    <property type="evidence" value="ECO:0007669"/>
    <property type="project" value="TreeGrafter"/>
</dbReference>
<dbReference type="GO" id="GO:0004575">
    <property type="term" value="F:sucrose alpha-glucosidase activity"/>
    <property type="evidence" value="ECO:0007669"/>
    <property type="project" value="TreeGrafter"/>
</dbReference>
<dbReference type="SUPFAM" id="SSF51011">
    <property type="entry name" value="Glycosyl hydrolase domain"/>
    <property type="match status" value="1"/>
</dbReference>
<dbReference type="Proteomes" id="UP001165063">
    <property type="component" value="Unassembled WGS sequence"/>
</dbReference>
<keyword evidence="2" id="KW-0378">Hydrolase</keyword>
<dbReference type="InterPro" id="IPR013780">
    <property type="entry name" value="Glyco_hydro_b"/>
</dbReference>
<sequence length="132" mass="15318">MLWNDSKNGGFSTGEPWMRVNDNYKEVNAAKARSDPDSIYNYYKKALEIRKEYSDVLVHGDFDHVDYDNEKVMSYIKTGKHGKAYVVLNLTKDVVKYTKQVEGDLKMILTNYSNNPESELQPFEGRVYLFDA</sequence>
<gene>
    <name evidence="5" type="ORF">Amon01_000783300</name>
</gene>
<dbReference type="Gene3D" id="2.60.40.1180">
    <property type="entry name" value="Golgi alpha-mannosidase II"/>
    <property type="match status" value="1"/>
</dbReference>
<evidence type="ECO:0000313" key="5">
    <source>
        <dbReference type="EMBL" id="GMG55761.1"/>
    </source>
</evidence>
<proteinExistence type="inferred from homology"/>
<dbReference type="AlphaFoldDB" id="A0A9W6YZC2"/>
<organism evidence="5 6">
    <name type="scientific">Ambrosiozyma monospora</name>
    <name type="common">Yeast</name>
    <name type="synonym">Endomycopsis monosporus</name>
    <dbReference type="NCBI Taxonomy" id="43982"/>
    <lineage>
        <taxon>Eukaryota</taxon>
        <taxon>Fungi</taxon>
        <taxon>Dikarya</taxon>
        <taxon>Ascomycota</taxon>
        <taxon>Saccharomycotina</taxon>
        <taxon>Pichiomycetes</taxon>
        <taxon>Pichiales</taxon>
        <taxon>Pichiaceae</taxon>
        <taxon>Ambrosiozyma</taxon>
    </lineage>
</organism>
<evidence type="ECO:0000256" key="1">
    <source>
        <dbReference type="ARBA" id="ARBA00008061"/>
    </source>
</evidence>
<comment type="similarity">
    <text evidence="1">Belongs to the glycosyl hydrolase 13 family.</text>
</comment>
<feature type="domain" description="Glycosyl hydrolase family 13 catalytic" evidence="4">
    <location>
        <begin position="1"/>
        <end position="60"/>
    </location>
</feature>
<dbReference type="SUPFAM" id="SSF51445">
    <property type="entry name" value="(Trans)glycosidases"/>
    <property type="match status" value="1"/>
</dbReference>
<keyword evidence="3" id="KW-0326">Glycosidase</keyword>
<dbReference type="PANTHER" id="PTHR10357">
    <property type="entry name" value="ALPHA-AMYLASE FAMILY MEMBER"/>
    <property type="match status" value="1"/>
</dbReference>
<dbReference type="PANTHER" id="PTHR10357:SF179">
    <property type="entry name" value="NEUTRAL AND BASIC AMINO ACID TRANSPORT PROTEIN RBAT"/>
    <property type="match status" value="1"/>
</dbReference>
<evidence type="ECO:0000256" key="3">
    <source>
        <dbReference type="ARBA" id="ARBA00023295"/>
    </source>
</evidence>
<dbReference type="InterPro" id="IPR017853">
    <property type="entry name" value="GH"/>
</dbReference>
<evidence type="ECO:0000313" key="6">
    <source>
        <dbReference type="Proteomes" id="UP001165063"/>
    </source>
</evidence>
<dbReference type="OrthoDB" id="1740265at2759"/>
<dbReference type="GO" id="GO:0004574">
    <property type="term" value="F:oligo-1,6-glucosidase activity"/>
    <property type="evidence" value="ECO:0007669"/>
    <property type="project" value="TreeGrafter"/>
</dbReference>
<evidence type="ECO:0000256" key="2">
    <source>
        <dbReference type="ARBA" id="ARBA00022801"/>
    </source>
</evidence>
<dbReference type="Pfam" id="PF00128">
    <property type="entry name" value="Alpha-amylase"/>
    <property type="match status" value="1"/>
</dbReference>
<accession>A0A9W6YZC2</accession>
<name>A0A9W6YZC2_AMBMO</name>
<dbReference type="Gene3D" id="3.20.20.80">
    <property type="entry name" value="Glycosidases"/>
    <property type="match status" value="1"/>
</dbReference>
<dbReference type="EMBL" id="BSXU01006138">
    <property type="protein sequence ID" value="GMG55761.1"/>
    <property type="molecule type" value="Genomic_DNA"/>
</dbReference>
<dbReference type="GO" id="GO:0004556">
    <property type="term" value="F:alpha-amylase activity"/>
    <property type="evidence" value="ECO:0007669"/>
    <property type="project" value="TreeGrafter"/>
</dbReference>
<protein>
    <submittedName>
        <fullName evidence="5">Unnamed protein product</fullName>
    </submittedName>
</protein>
<evidence type="ECO:0000259" key="4">
    <source>
        <dbReference type="Pfam" id="PF00128"/>
    </source>
</evidence>